<gene>
    <name evidence="2" type="ordered locus">BamMC406_1109</name>
</gene>
<dbReference type="HOGENOM" id="CLU_028385_0_0_4"/>
<accession>B1YW64</accession>
<evidence type="ECO:0000256" key="1">
    <source>
        <dbReference type="SAM" id="MobiDB-lite"/>
    </source>
</evidence>
<dbReference type="Gene3D" id="2.80.10.50">
    <property type="match status" value="1"/>
</dbReference>
<name>B1YW64_BURA4</name>
<evidence type="ECO:0000313" key="2">
    <source>
        <dbReference type="EMBL" id="ACB63600.1"/>
    </source>
</evidence>
<evidence type="ECO:0000313" key="3">
    <source>
        <dbReference type="Proteomes" id="UP000001680"/>
    </source>
</evidence>
<dbReference type="SUPFAM" id="SSF50370">
    <property type="entry name" value="Ricin B-like lectins"/>
    <property type="match status" value="1"/>
</dbReference>
<proteinExistence type="predicted"/>
<sequence>MHSEPNAGRQAGCFVRGSPVNPVRDEVSKMNPFVSRRAVAPALLCALVLVLSACGGDDSGAPAIVVQEQQGESGEHVKPAPEIVADGVAVSDEPGAPPDPSYPRPPVAPEPGEPPATIEPPSPRPPAIVEPAPPEPAPEPPAIVEPAPPEPAPEPPAIVEPAPPDPPPALDTSLAIRNLATGGALCLGMSTGNGTYVGFQSCNGSDAQRWRMVRAASPYFNVKNVLAEAQGRDVCLRAAPSGQSPANLAPCGGADYPTTRMWRASIGASGAFTLQNKHWVDTGRRATLQAMDRTLAMLPEIDAPAARWTYDGELPSPRRVVTGARSVLLVSGHFTGQRANPAEPVRKAVFGDGDDFASLAHYLKLASRGKLTLSGTMLTNVDLGAFPAGCQSGAILAQARAAAQARGVDANGFDYLFVDYPRSSECKFAGLAARPGQWILSNGAGTGYWMWTHEFGHGLGAGHPDSLRNCPVADGAVVLGSLCVTGGIDDPTDTVGGGGRRMYPVDYQLFAGWLDDEDVPTLVKPGTYRIAPLWSALPGKQGYLLPRADGSTLLLEFRRPMGAKGTFEDWPDTSPFVNGVTVRIVRYPGNAIQNTLVDATPGSQDGMKDAPLMPGQSLVDTLSGRRITVLSADGSGAVVRIEPAS</sequence>
<dbReference type="EMBL" id="CP001025">
    <property type="protein sequence ID" value="ACB63600.1"/>
    <property type="molecule type" value="Genomic_DNA"/>
</dbReference>
<reference evidence="3" key="1">
    <citation type="submission" date="2008-04" db="EMBL/GenBank/DDBJ databases">
        <title>Complete sequence of chromosome 1 of Burkholderia ambifaria MC40-6.</title>
        <authorList>
            <person name="Copeland A."/>
            <person name="Lucas S."/>
            <person name="Lapidus A."/>
            <person name="Glavina del Rio T."/>
            <person name="Dalin E."/>
            <person name="Tice H."/>
            <person name="Pitluck S."/>
            <person name="Chain P."/>
            <person name="Malfatti S."/>
            <person name="Shin M."/>
            <person name="Vergez L."/>
            <person name="Lang D."/>
            <person name="Schmutz J."/>
            <person name="Larimer F."/>
            <person name="Land M."/>
            <person name="Hauser L."/>
            <person name="Kyrpides N."/>
            <person name="Lykidis A."/>
            <person name="Ramette A."/>
            <person name="Konstantinidis K."/>
            <person name="Tiedje J."/>
            <person name="Richardson P."/>
        </authorList>
    </citation>
    <scope>NUCLEOTIDE SEQUENCE [LARGE SCALE GENOMIC DNA]</scope>
    <source>
        <strain evidence="3">MC40-6</strain>
    </source>
</reference>
<dbReference type="KEGG" id="bac:BamMC406_1109"/>
<dbReference type="OrthoDB" id="9790784at2"/>
<dbReference type="SUPFAM" id="SSF55486">
    <property type="entry name" value="Metalloproteases ('zincins'), catalytic domain"/>
    <property type="match status" value="1"/>
</dbReference>
<protein>
    <submittedName>
        <fullName evidence="2">Uncharacterized protein</fullName>
    </submittedName>
</protein>
<dbReference type="InterPro" id="IPR035992">
    <property type="entry name" value="Ricin_B-like_lectins"/>
</dbReference>
<dbReference type="CDD" id="cd00161">
    <property type="entry name" value="beta-trefoil_Ricin-like"/>
    <property type="match status" value="1"/>
</dbReference>
<dbReference type="PROSITE" id="PS50231">
    <property type="entry name" value="RICIN_B_LECTIN"/>
    <property type="match status" value="1"/>
</dbReference>
<dbReference type="AlphaFoldDB" id="B1YW64"/>
<organism evidence="2 3">
    <name type="scientific">Burkholderia ambifaria (strain MC40-6)</name>
    <dbReference type="NCBI Taxonomy" id="398577"/>
    <lineage>
        <taxon>Bacteria</taxon>
        <taxon>Pseudomonadati</taxon>
        <taxon>Pseudomonadota</taxon>
        <taxon>Betaproteobacteria</taxon>
        <taxon>Burkholderiales</taxon>
        <taxon>Burkholderiaceae</taxon>
        <taxon>Burkholderia</taxon>
        <taxon>Burkholderia cepacia complex</taxon>
    </lineage>
</organism>
<feature type="region of interest" description="Disordered" evidence="1">
    <location>
        <begin position="89"/>
        <end position="172"/>
    </location>
</feature>
<feature type="compositionally biased region" description="Pro residues" evidence="1">
    <location>
        <begin position="95"/>
        <end position="169"/>
    </location>
</feature>
<dbReference type="Proteomes" id="UP000001680">
    <property type="component" value="Chromosome 1"/>
</dbReference>